<dbReference type="SUPFAM" id="SSF55031">
    <property type="entry name" value="Bacterial exopeptidase dimerisation domain"/>
    <property type="match status" value="1"/>
</dbReference>
<dbReference type="PIRSF" id="PIRSF005962">
    <property type="entry name" value="Pept_M20D_amidohydro"/>
    <property type="match status" value="1"/>
</dbReference>
<accession>A0ABP9MQY8</accession>
<dbReference type="PANTHER" id="PTHR11014:SF63">
    <property type="entry name" value="METALLOPEPTIDASE, PUTATIVE (AFU_ORTHOLOGUE AFUA_6G09600)-RELATED"/>
    <property type="match status" value="1"/>
</dbReference>
<dbReference type="Proteomes" id="UP001500631">
    <property type="component" value="Unassembled WGS sequence"/>
</dbReference>
<reference evidence="4" key="1">
    <citation type="journal article" date="2019" name="Int. J. Syst. Evol. Microbiol.">
        <title>The Global Catalogue of Microorganisms (GCM) 10K type strain sequencing project: providing services to taxonomists for standard genome sequencing and annotation.</title>
        <authorList>
            <consortium name="The Broad Institute Genomics Platform"/>
            <consortium name="The Broad Institute Genome Sequencing Center for Infectious Disease"/>
            <person name="Wu L."/>
            <person name="Ma J."/>
        </authorList>
    </citation>
    <scope>NUCLEOTIDE SEQUENCE [LARGE SCALE GENOMIC DNA]</scope>
    <source>
        <strain evidence="4">JCM 18424</strain>
    </source>
</reference>
<dbReference type="RefSeq" id="WP_077925583.1">
    <property type="nucleotide sequence ID" value="NZ_BAABKE010000004.1"/>
</dbReference>
<sequence>MILQQLKEWLAEATTIRQQFHSYPELGFQEHKTQQKIIELLKKYGVEHIDTRFGKTGVIAVIKGNRSGSSIGLRADMDALPIQENNTFNHKSQIHNQMHGCGHDGHTTMLLMAAKYLALHRDFSGQAVLFFQPAEEGLGGAETMVVTEKVLEHYPVDAIYALHNWPNLPVGTFAFRKKNIMASSDRLFITIKGKSGHAGLPHRSQDPLLVATHIYQGIQGLVSRTFNPLDPVVISITQIHAGQTNNVIADEAKMSGTFRTHSHEVRNDLIKKLQLLVENIGKAFDMEAIFELGQIHHPVTINTDLETDIAITAASAIVGKENVITDITPMMTAEDFSHFLVHCQGCYGFIGNGTEAPYNSDLHNSFYDFNDAIIPYGASYFVKIIHAYQ</sequence>
<name>A0ABP9MQY8_9GAMM</name>
<evidence type="ECO:0000313" key="3">
    <source>
        <dbReference type="EMBL" id="GAA5100366.1"/>
    </source>
</evidence>
<dbReference type="PANTHER" id="PTHR11014">
    <property type="entry name" value="PEPTIDASE M20 FAMILY MEMBER"/>
    <property type="match status" value="1"/>
</dbReference>
<dbReference type="InterPro" id="IPR002933">
    <property type="entry name" value="Peptidase_M20"/>
</dbReference>
<proteinExistence type="predicted"/>
<dbReference type="InterPro" id="IPR036264">
    <property type="entry name" value="Bact_exopeptidase_dim_dom"/>
</dbReference>
<keyword evidence="1" id="KW-0378">Hydrolase</keyword>
<gene>
    <name evidence="3" type="ORF">GCM10023338_15000</name>
</gene>
<dbReference type="EMBL" id="BAABKE010000004">
    <property type="protein sequence ID" value="GAA5100366.1"/>
    <property type="molecule type" value="Genomic_DNA"/>
</dbReference>
<evidence type="ECO:0000256" key="1">
    <source>
        <dbReference type="ARBA" id="ARBA00022801"/>
    </source>
</evidence>
<evidence type="ECO:0000313" key="4">
    <source>
        <dbReference type="Proteomes" id="UP001500631"/>
    </source>
</evidence>
<dbReference type="Gene3D" id="3.40.630.10">
    <property type="entry name" value="Zn peptidases"/>
    <property type="match status" value="1"/>
</dbReference>
<dbReference type="InterPro" id="IPR011650">
    <property type="entry name" value="Peptidase_M20_dimer"/>
</dbReference>
<dbReference type="InterPro" id="IPR017439">
    <property type="entry name" value="Amidohydrolase"/>
</dbReference>
<dbReference type="NCBIfam" id="TIGR01891">
    <property type="entry name" value="amidohydrolases"/>
    <property type="match status" value="1"/>
</dbReference>
<organism evidence="3 4">
    <name type="scientific">Wohlfahrtiimonas larvae</name>
    <dbReference type="NCBI Taxonomy" id="1157986"/>
    <lineage>
        <taxon>Bacteria</taxon>
        <taxon>Pseudomonadati</taxon>
        <taxon>Pseudomonadota</taxon>
        <taxon>Gammaproteobacteria</taxon>
        <taxon>Cardiobacteriales</taxon>
        <taxon>Ignatzschineriaceae</taxon>
        <taxon>Wohlfahrtiimonas</taxon>
    </lineage>
</organism>
<dbReference type="Pfam" id="PF07687">
    <property type="entry name" value="M20_dimer"/>
    <property type="match status" value="1"/>
</dbReference>
<dbReference type="Gene3D" id="3.30.70.360">
    <property type="match status" value="1"/>
</dbReference>
<evidence type="ECO:0000259" key="2">
    <source>
        <dbReference type="Pfam" id="PF07687"/>
    </source>
</evidence>
<dbReference type="SUPFAM" id="SSF53187">
    <property type="entry name" value="Zn-dependent exopeptidases"/>
    <property type="match status" value="1"/>
</dbReference>
<keyword evidence="4" id="KW-1185">Reference proteome</keyword>
<dbReference type="Pfam" id="PF01546">
    <property type="entry name" value="Peptidase_M20"/>
    <property type="match status" value="1"/>
</dbReference>
<feature type="domain" description="Peptidase M20 dimerisation" evidence="2">
    <location>
        <begin position="189"/>
        <end position="282"/>
    </location>
</feature>
<protein>
    <submittedName>
        <fullName evidence="3">M20 aminoacylase family protein</fullName>
    </submittedName>
</protein>
<comment type="caution">
    <text evidence="3">The sequence shown here is derived from an EMBL/GenBank/DDBJ whole genome shotgun (WGS) entry which is preliminary data.</text>
</comment>